<dbReference type="EMBL" id="CP030032">
    <property type="protein sequence ID" value="AWV89369.1"/>
    <property type="molecule type" value="Genomic_DNA"/>
</dbReference>
<dbReference type="Gene3D" id="1.10.287.130">
    <property type="match status" value="1"/>
</dbReference>
<dbReference type="InterPro" id="IPR036890">
    <property type="entry name" value="HATPase_C_sf"/>
</dbReference>
<evidence type="ECO:0000313" key="4">
    <source>
        <dbReference type="Proteomes" id="UP000249799"/>
    </source>
</evidence>
<sequence>MGTETEKIEGENSRILCVDAQAMGLEELLEIKRTPFYYRFTHAANLAEATHLLGSEPFDAILCSYAGRYSEVTLRGLLGLKREDNFESFSTPPVIAIFDDEDHEGVARALSHPSLGFLFASQLRSNHAATILGAVMKRVSHDQLLEGAQQQLVNTEKFAAMGLLAAEVAHEINNPASFVISNLSVMTGYIQAIGEFLDQAREGVREEAPELFKRLSRLSQDYEISFLQEDLEELLRRNLHGMQRIHQIVQDLRFFLHDSHGEAGWINVERLLETTLNLVKYEAKYRTHFELEFCGDADILSDANRLSQVFLNVLVNAIHAIEPGDVKGNQVTVQTQREDEFLDVMIRDTGVGMSERVLEQIFEPFFTTKDRGEGSGLGLSISRDILQSLGGQISATSQVGGGSEFVIRLPVRAPKFERDARISGAYPSVAIEDASEPIDTDTPEDA</sequence>
<dbReference type="InterPro" id="IPR003594">
    <property type="entry name" value="HATPase_dom"/>
</dbReference>
<dbReference type="InterPro" id="IPR004358">
    <property type="entry name" value="Sig_transdc_His_kin-like_C"/>
</dbReference>
<dbReference type="KEGG" id="bsed:DN745_08480"/>
<dbReference type="GO" id="GO:0004673">
    <property type="term" value="F:protein histidine kinase activity"/>
    <property type="evidence" value="ECO:0007669"/>
    <property type="project" value="UniProtKB-EC"/>
</dbReference>
<protein>
    <recommendedName>
        <fullName evidence="2">histidine kinase</fullName>
        <ecNumber evidence="2">2.7.13.3</ecNumber>
    </recommendedName>
</protein>
<dbReference type="PANTHER" id="PTHR43065">
    <property type="entry name" value="SENSOR HISTIDINE KINASE"/>
    <property type="match status" value="1"/>
</dbReference>
<dbReference type="InterPro" id="IPR005467">
    <property type="entry name" value="His_kinase_dom"/>
</dbReference>
<dbReference type="OrthoDB" id="9769169at2"/>
<dbReference type="Pfam" id="PF02518">
    <property type="entry name" value="HATPase_c"/>
    <property type="match status" value="1"/>
</dbReference>
<name>A0A2Z4FK92_9DELT</name>
<gene>
    <name evidence="3" type="ORF">DN745_08480</name>
</gene>
<dbReference type="SMART" id="SM00387">
    <property type="entry name" value="HATPase_c"/>
    <property type="match status" value="1"/>
</dbReference>
<evidence type="ECO:0000256" key="1">
    <source>
        <dbReference type="ARBA" id="ARBA00000085"/>
    </source>
</evidence>
<accession>A0A2Z4FK92</accession>
<dbReference type="PROSITE" id="PS50109">
    <property type="entry name" value="HIS_KIN"/>
    <property type="match status" value="1"/>
</dbReference>
<evidence type="ECO:0000313" key="3">
    <source>
        <dbReference type="EMBL" id="AWV89369.1"/>
    </source>
</evidence>
<dbReference type="SUPFAM" id="SSF55874">
    <property type="entry name" value="ATPase domain of HSP90 chaperone/DNA topoisomerase II/histidine kinase"/>
    <property type="match status" value="1"/>
</dbReference>
<dbReference type="PANTHER" id="PTHR43065:SF50">
    <property type="entry name" value="HISTIDINE KINASE"/>
    <property type="match status" value="1"/>
</dbReference>
<keyword evidence="4" id="KW-1185">Reference proteome</keyword>
<proteinExistence type="predicted"/>
<dbReference type="PRINTS" id="PR00344">
    <property type="entry name" value="BCTRLSENSOR"/>
</dbReference>
<dbReference type="AlphaFoldDB" id="A0A2Z4FK92"/>
<reference evidence="3 4" key="1">
    <citation type="submission" date="2018-06" db="EMBL/GenBank/DDBJ databases">
        <title>Lujinxingia sediminis gen. nov. sp. nov., a new facultative anaerobic member of the class Deltaproteobacteria, and proposal of Lujinxingaceae fam. nov.</title>
        <authorList>
            <person name="Guo L.-Y."/>
            <person name="Li C.-M."/>
            <person name="Wang S."/>
            <person name="Du Z.-J."/>
        </authorList>
    </citation>
    <scope>NUCLEOTIDE SEQUENCE [LARGE SCALE GENOMIC DNA]</scope>
    <source>
        <strain evidence="3 4">FA350</strain>
    </source>
</reference>
<organism evidence="3 4">
    <name type="scientific">Bradymonas sediminis</name>
    <dbReference type="NCBI Taxonomy" id="1548548"/>
    <lineage>
        <taxon>Bacteria</taxon>
        <taxon>Deltaproteobacteria</taxon>
        <taxon>Bradymonadales</taxon>
        <taxon>Bradymonadaceae</taxon>
        <taxon>Bradymonas</taxon>
    </lineage>
</organism>
<dbReference type="RefSeq" id="WP_111333829.1">
    <property type="nucleotide sequence ID" value="NZ_CP030032.1"/>
</dbReference>
<evidence type="ECO:0000256" key="2">
    <source>
        <dbReference type="ARBA" id="ARBA00012438"/>
    </source>
</evidence>
<dbReference type="Proteomes" id="UP000249799">
    <property type="component" value="Chromosome"/>
</dbReference>
<comment type="catalytic activity">
    <reaction evidence="1">
        <text>ATP + protein L-histidine = ADP + protein N-phospho-L-histidine.</text>
        <dbReference type="EC" id="2.7.13.3"/>
    </reaction>
</comment>
<dbReference type="Gene3D" id="3.30.565.10">
    <property type="entry name" value="Histidine kinase-like ATPase, C-terminal domain"/>
    <property type="match status" value="1"/>
</dbReference>
<dbReference type="EC" id="2.7.13.3" evidence="2"/>